<name>A0AAT9GSH1_9CREN</name>
<organism evidence="2">
    <name type="scientific">Sulfurisphaera javensis</name>
    <dbReference type="NCBI Taxonomy" id="2049879"/>
    <lineage>
        <taxon>Archaea</taxon>
        <taxon>Thermoproteota</taxon>
        <taxon>Thermoprotei</taxon>
        <taxon>Sulfolobales</taxon>
        <taxon>Sulfolobaceae</taxon>
        <taxon>Sulfurisphaera</taxon>
    </lineage>
</organism>
<dbReference type="InterPro" id="IPR027417">
    <property type="entry name" value="P-loop_NTPase"/>
</dbReference>
<reference evidence="2" key="1">
    <citation type="submission" date="2024-03" db="EMBL/GenBank/DDBJ databases">
        <title>Complete genome sequence of Sulfurisphaera javensis strain KD-1.</title>
        <authorList>
            <person name="Sakai H."/>
            <person name="Nur N."/>
            <person name="Suwanto A."/>
            <person name="Kurosawa N."/>
        </authorList>
    </citation>
    <scope>NUCLEOTIDE SEQUENCE</scope>
    <source>
        <strain evidence="2">KD-1</strain>
    </source>
</reference>
<evidence type="ECO:0008006" key="3">
    <source>
        <dbReference type="Google" id="ProtNLM"/>
    </source>
</evidence>
<dbReference type="GeneID" id="92354725"/>
<feature type="coiled-coil region" evidence="1">
    <location>
        <begin position="910"/>
        <end position="961"/>
    </location>
</feature>
<dbReference type="SUPFAM" id="SSF52540">
    <property type="entry name" value="P-loop containing nucleoside triphosphate hydrolases"/>
    <property type="match status" value="1"/>
</dbReference>
<feature type="coiled-coil region" evidence="1">
    <location>
        <begin position="787"/>
        <end position="814"/>
    </location>
</feature>
<evidence type="ECO:0000256" key="1">
    <source>
        <dbReference type="SAM" id="Coils"/>
    </source>
</evidence>
<dbReference type="RefSeq" id="WP_369609387.1">
    <property type="nucleotide sequence ID" value="NZ_AP031322.1"/>
</dbReference>
<protein>
    <recommendedName>
        <fullName evidence="3">KAP NTPase domain-containing protein</fullName>
    </recommendedName>
</protein>
<dbReference type="AlphaFoldDB" id="A0AAT9GSH1"/>
<evidence type="ECO:0000313" key="2">
    <source>
        <dbReference type="EMBL" id="BFH73828.1"/>
    </source>
</evidence>
<proteinExistence type="predicted"/>
<dbReference type="EMBL" id="AP031322">
    <property type="protein sequence ID" value="BFH73828.1"/>
    <property type="molecule type" value="Genomic_DNA"/>
</dbReference>
<sequence length="962" mass="111968">MCEFRLSETSASSESIYKLYECVMSKTEVVNKLKFFKQIGEEIQRIKSARESPEIIALVADWGQGKTTLLSVIEEVEKVTRLNFVDLLKGEINFNNESKVILIDEVETSIEYLPEFRDKIRDFWVKIKEIANSKGNKVIYLSMTPSAYSRIFGEILKDLFPETYEAISQRVKRIFLMPPSKLEFLTVMDCLLEFNKIDKKLLEYMDLPYWTIGQERRRLTRFFNDVVCKSSESENKVDSMFKLIEDNQNLNEEGETIRINEVMKFEKELDQGEIKRFHEILLKRIFTEKPIEALKDHVVEGYLVDYYSWLEVAKELDMVEDFLLTYLDEKDSFDRNLYVFLSDNIDKVIYENINKGNLDELISKLKVRSKKKAYALTWSLFETLVNTNVGGSVVEFETRELKEKAIKFVNEKLLDEEKEIEAFISFLKYGMNLEFKEKKIDSLHVILSFPKFNVILTNKPDKIPENEIIHGIIILSEDTSLDAYYDSLSVKVLHLPLSTPLKRQMLYINFYELYSRGIRLRKEALKIKLGDVIDTVSIFLNSINEELTLPSLPLTKGNKRPIQSLNWIVFAPEIYPAKADEVFVKVNEIVNERFRIFGSKQFHLDDIETSDTFINDIVQYFAENEIINVIKDNVIDYSNLPGKRVKEFTKIIVGLLRQILKDKLEAEVVKFVQDEEKSELLNALQKIFGTKKNSSLEFLLYSSIATGEIANYVKLRNLIPLKAIKEKLSKINVNNAYFITAKKREAGIRNVYDMINVIQSYIELAERSDDKNFLRFAIVVFSLYKQLNKFLDEISLAEEEIAKIQNEINKKIEIIRRAKSLVNVEKIDEEELISKIPDFVNKIKDSLMKVIKEEDPENIMNFIETVKKINGNDSNNLLLIIWESIKIIMDGASLPLTQKLKEVFSPILPLAGINNYLIKLEAELKEIEKISPEIVKLQSQLNEKKKEVEKLVKEIKKEIGED</sequence>
<dbReference type="KEGG" id="sjv:SJAV_17720"/>
<accession>A0AAT9GSH1</accession>
<gene>
    <name evidence="2" type="ORF">SJAV_17720</name>
</gene>
<keyword evidence="1" id="KW-0175">Coiled coil</keyword>